<organism evidence="3">
    <name type="scientific">Schistocephalus solidus</name>
    <name type="common">Tapeworm</name>
    <dbReference type="NCBI Taxonomy" id="70667"/>
    <lineage>
        <taxon>Eukaryota</taxon>
        <taxon>Metazoa</taxon>
        <taxon>Spiralia</taxon>
        <taxon>Lophotrochozoa</taxon>
        <taxon>Platyhelminthes</taxon>
        <taxon>Cestoda</taxon>
        <taxon>Eucestoda</taxon>
        <taxon>Diphyllobothriidea</taxon>
        <taxon>Diphyllobothriidae</taxon>
        <taxon>Schistocephalus</taxon>
    </lineage>
</organism>
<reference evidence="3" key="1">
    <citation type="submission" date="2016-06" db="UniProtKB">
        <authorList>
            <consortium name="WormBaseParasite"/>
        </authorList>
    </citation>
    <scope>IDENTIFICATION</scope>
</reference>
<dbReference type="WBParaSite" id="SSLN_0000894701-mRNA-1">
    <property type="protein sequence ID" value="SSLN_0000894701-mRNA-1"/>
    <property type="gene ID" value="SSLN_0000894701"/>
</dbReference>
<dbReference type="OrthoDB" id="10394007at2759"/>
<dbReference type="EMBL" id="UYSU01034749">
    <property type="protein sequence ID" value="VDL94997.1"/>
    <property type="molecule type" value="Genomic_DNA"/>
</dbReference>
<proteinExistence type="predicted"/>
<dbReference type="Proteomes" id="UP000275846">
    <property type="component" value="Unassembled WGS sequence"/>
</dbReference>
<evidence type="ECO:0000313" key="2">
    <source>
        <dbReference type="Proteomes" id="UP000275846"/>
    </source>
</evidence>
<name>A0A183SWL4_SCHSO</name>
<evidence type="ECO:0000313" key="3">
    <source>
        <dbReference type="WBParaSite" id="SSLN_0000894701-mRNA-1"/>
    </source>
</evidence>
<protein>
    <submittedName>
        <fullName evidence="3">IRS-type PTB domain-containing protein</fullName>
    </submittedName>
</protein>
<dbReference type="AlphaFoldDB" id="A0A183SWL4"/>
<evidence type="ECO:0000313" key="1">
    <source>
        <dbReference type="EMBL" id="VDL94997.1"/>
    </source>
</evidence>
<gene>
    <name evidence="1" type="ORF">SSLN_LOCUS8612</name>
</gene>
<reference evidence="1 2" key="2">
    <citation type="submission" date="2018-11" db="EMBL/GenBank/DDBJ databases">
        <authorList>
            <consortium name="Pathogen Informatics"/>
        </authorList>
    </citation>
    <scope>NUCLEOTIDE SEQUENCE [LARGE SCALE GENOMIC DNA]</scope>
    <source>
        <strain evidence="1 2">NST_G2</strain>
    </source>
</reference>
<accession>A0A183SWL4</accession>
<sequence length="276" mass="31187">MKGRSGFVSCALHGFLKNDICPLFNPSAPKRILRSVRDTPLPKRVILSYSSKELKIINGVVVAFPSAALQGYYKIEDPRKVLAVCLAGSRISQPGYLVLGFSEENERQKLVDALNRLCDRQKRGAGLKRPAEHNSERGVVQKHLPRVNLAPSEHSEITSCCSETINRNACLPSSRAKQIVVGINRKAQADNSGRKNEFKFRDTQEEHSEDEVKEYPRCIQEKNQKTIGSDRTLGPRKMVQPYSQTLFKRFLEREQPLASLHIECDTLIVYKPKMVL</sequence>
<keyword evidence="2" id="KW-1185">Reference proteome</keyword>